<sequence length="2713" mass="300732">MAAPYDDPWADWRRQSSEAAFSRDAEMSETAATGGMSSRPTAETYPDDPSDRRADGEVSGDFVAGQSGDWRGRTSPGDTATGPNTDSGDQRAEEGDRASDGHHSTGSGGWWPESDRWWRRGATGESYSTTTSQARRQWTSEEWRQWNDWWQRNSGADDAARPSVTSTSPPSTTTRTGTTSTARTTSTPISPGHNGAGAGKGPSEKLLIPTFSGEAGDMAEIGSSARSYLRQVDAWQRMTKLSTDQQALVLYQHLQGSAWVNAESLDVGCLATSAGVEHLKDWVRQHYLDVEVTLVGRSLSDLFRKLKRKPQQTFRDYAAEFNRLLARVTECGCRLPDVANAWLFVDRANLDEQTEVSLLASVGNRYELKALQQAAIILDRSMRKPWEKPRHFENRDPRRAQTVHQTEEYGRDDEGHSSEDEPPSIDDPDIDGEALYVSYMTAKARYKEVTKSRGVVTTGDPPAAKKAAEEMIRLAKSRSHCSAGAQTIHVTNDIMELIHGNNLDLLAILDSACSKSVVGTTWLQRYLDHIKGKGRDVDFVYEKEAFKFGAASRVYESTYAAVILVPIQGRWVGIKAAVIHGELPLLLSKPALSRLGLVLDLGSNTANFKAIDSGEIELAATASGHPAIRVGHGNGREPDVKMLPRQWEGHGVSILAPREVYMVAPGSCPTSPCSPPVLFYGKKLGPFIKDMLVADSLNTDAFYDWWSSTKLSSDFWIECPDRLVRVHVTPRKNFFDPRSWQTTHTLQRTLLLDALGSLRESWGIACVTQCTLNVITEDWRSRETAMCSIELRVNARLRPGTLPPAMSTLTPLWKMSKAQLLAECTKRGLAVSPKWTCPELRTILVNSPIPTDEGLQLPKGLSSMSLAELRLEAARVEVEFSEKDTKGALMLKIRDAVAPNETVMTLGRFKGSSYADIPENYGAWASEEEKVNGTNMHPDLKRFVVWRRRHRTKEQGGAEPLLPRPREERDGPSSADERNGLLGRVLGAVGRGVRAASDILYHNDNSTPCEARGDASGRNDPRDVVIRPQDQAEGREREGAHDPGRDPRGDVRNSSAGGSIGDAEGLLWPPSVMDEASNSEGPAGAVPAHVTHHEPSPKWSSVFADTFEEATVPADELDAFMTIQLEAKDGDHAGERLAAQGLRDEDFRTETLLAILEKYNFSDLHGGQRPRVLTHGREPVDRGAFGYFAHGAFKGITRKTLKWPLLLRYVNAFLGDDWEHGDGRRADRDRRSWTSLSISHNVPSEMHTDKNNLKGSRNYTLCVGEYEGGGLWLEQPGGGVWRRGPHADEVEGIVIDNKDQLCEFDPRLRHASQPWTGNRWSITAYTARSFPDATKAERRTLKELGFATPSRAEIRAMRTTVEQENALHETREAPLRSQRKKVRRKAAALSVLLATAISVFTGVCCDTLPERMSPSNALLEVGGISATCRLAEFCPQTVNIAEPITLDDLLDNDHPEDASFGLVEAAVMREEPGELWIHVREEWTDTNIYEDMMEAIETQLRSRRAVIFQRALEEDEVWEQMTSGWCEAGYKVTHDVGENQEELIRVIQHEEEPGVHEVMIGDTVISMVTGKETNIDDELENVSGTNTSGSEGVDDDPVAAESKGDRAGKTVYAEGVLPPGDEGRDQPLERGARAIKFPPSVPGHIASSLRRLHQNLGHPSTADFVRHLRLAGASRAVLKAARSLTCETCRRTKATAAAKPAKIGSCLRFNDVVGADLIYVHDSEGVKHQLLSVVDFSSAYHIVIPVARKDTPHLEKAFCEHWLNVFGTPTVVAVDLENGLEKAFAKISDWTGTKIKNAAGQAHWQAGFVERHGGTWKAIFARIVDEMSVQKGDMHLAIAAVSSAKNGLARSGGYSPVQHVFGSTPNLPEDLLDGPHANRPGDEPIIDDKHAREVAIRTAARAAFHVVQTDDRVRRALAGRARVQDRAPEPGEQVFFYRKAKNAKRGSWLGPGTVIGPEGNNLWVTRGGRCFLCAPEHLRLSTPEELGQAFSFKAAKEDLDRLLNTELETDEEFPAQTDLDIGEAPEGGISDVGSHVVPTDEEMMDPDDDDERTDGHPPRGRRRVHEGPPPYQVMKRHRRKGPPDPPREAMMLKQAKTRRSREKQMEKELPWNSIPESKREEFRAAEAKQWKEHLDHNAIEVLSLSDSELIRRSVPGERILNSRYAYRDKNLGKRRANPDLPWKPKARLVVAGHQDPDVLTSDAPVDSPTVARSSLMALLQICASRRWTAAAGDVQAAFLNGLELQRDLWMKQPRGGVDGLHPDQLVKIRKGIFGLSESPRRWYERLCNVLLNEVFAVDGNDYVLKPCPLDPCVFMLVPKDFKGEPVAYLAIHVDDILVIADKKLNRLLQARLSELFPVDGWEEDEFDYVGSFVRNGPEGVKLSQTSFVEGRLFRVDVRKDQRAEDPAEEEQIIDNRSLVGALSWLATQSRPDLQCSVALAQQLQRAPTVGDVRFTNTIVDRANLHKDEGINLPPVDLDRAVFVVYHDAAWANAELEVAEAGFQLTPEEVRLGNIGGPFGPDRPRKPKRAGSKLASQIGHMIMLFDEKLASGCLAIGGMLEWRSQSCKRVCRSTFGAETMAGVEGLEGGQYTRSLFATLLKGDLVKVEEARSRWPLLCLTDCKSLFDHLQKTGVPRVPSDRRLAIDLTALRMELLVERWHAKIPLLWIPTGDQIADPLTKPMNCEEWWQRMKKGIRLPFRSGVAVPASVSTALS</sequence>
<dbReference type="InterPro" id="IPR001584">
    <property type="entry name" value="Integrase_cat-core"/>
</dbReference>
<dbReference type="Gene3D" id="3.30.420.10">
    <property type="entry name" value="Ribonuclease H-like superfamily/Ribonuclease H"/>
    <property type="match status" value="1"/>
</dbReference>
<dbReference type="GO" id="GO:0003676">
    <property type="term" value="F:nucleic acid binding"/>
    <property type="evidence" value="ECO:0007669"/>
    <property type="project" value="InterPro"/>
</dbReference>
<feature type="compositionally biased region" description="Basic and acidic residues" evidence="1">
    <location>
        <begin position="88"/>
        <end position="103"/>
    </location>
</feature>
<feature type="region of interest" description="Disordered" evidence="1">
    <location>
        <begin position="952"/>
        <end position="981"/>
    </location>
</feature>
<dbReference type="Proteomes" id="UP000604046">
    <property type="component" value="Unassembled WGS sequence"/>
</dbReference>
<feature type="compositionally biased region" description="Basic and acidic residues" evidence="1">
    <location>
        <begin position="1011"/>
        <end position="1051"/>
    </location>
</feature>
<feature type="compositionally biased region" description="Acidic residues" evidence="1">
    <location>
        <begin position="420"/>
        <end position="430"/>
    </location>
</feature>
<feature type="compositionally biased region" description="Basic and acidic residues" evidence="1">
    <location>
        <begin position="388"/>
        <end position="419"/>
    </location>
</feature>
<protein>
    <submittedName>
        <fullName evidence="3">RE1 protein</fullName>
    </submittedName>
</protein>
<evidence type="ECO:0000313" key="4">
    <source>
        <dbReference type="Proteomes" id="UP000604046"/>
    </source>
</evidence>
<feature type="region of interest" description="Disordered" evidence="1">
    <location>
        <begin position="153"/>
        <end position="203"/>
    </location>
</feature>
<comment type="caution">
    <text evidence="3">The sequence shown here is derived from an EMBL/GenBank/DDBJ whole genome shotgun (WGS) entry which is preliminary data.</text>
</comment>
<accession>A0A812IHX9</accession>
<evidence type="ECO:0000313" key="3">
    <source>
        <dbReference type="EMBL" id="CAE7036213.1"/>
    </source>
</evidence>
<feature type="region of interest" description="Disordered" evidence="1">
    <location>
        <begin position="388"/>
        <end position="430"/>
    </location>
</feature>
<feature type="domain" description="Integrase catalytic" evidence="2">
    <location>
        <begin position="1696"/>
        <end position="1864"/>
    </location>
</feature>
<gene>
    <name evidence="3" type="primary">RE1</name>
    <name evidence="3" type="ORF">SNAT2548_LOCUS4397</name>
</gene>
<evidence type="ECO:0000256" key="1">
    <source>
        <dbReference type="SAM" id="MobiDB-lite"/>
    </source>
</evidence>
<dbReference type="SUPFAM" id="SSF53098">
    <property type="entry name" value="Ribonuclease H-like"/>
    <property type="match status" value="1"/>
</dbReference>
<dbReference type="PROSITE" id="PS50994">
    <property type="entry name" value="INTEGRASE"/>
    <property type="match status" value="1"/>
</dbReference>
<feature type="region of interest" description="Disordered" evidence="1">
    <location>
        <begin position="1003"/>
        <end position="1095"/>
    </location>
</feature>
<feature type="compositionally biased region" description="Low complexity" evidence="1">
    <location>
        <begin position="161"/>
        <end position="191"/>
    </location>
</feature>
<dbReference type="GO" id="GO:0015074">
    <property type="term" value="P:DNA integration"/>
    <property type="evidence" value="ECO:0007669"/>
    <property type="project" value="InterPro"/>
</dbReference>
<dbReference type="InterPro" id="IPR012337">
    <property type="entry name" value="RNaseH-like_sf"/>
</dbReference>
<dbReference type="Pfam" id="PF07727">
    <property type="entry name" value="RVT_2"/>
    <property type="match status" value="1"/>
</dbReference>
<feature type="compositionally biased region" description="Basic and acidic residues" evidence="1">
    <location>
        <begin position="964"/>
        <end position="979"/>
    </location>
</feature>
<evidence type="ECO:0000259" key="2">
    <source>
        <dbReference type="PROSITE" id="PS50994"/>
    </source>
</evidence>
<dbReference type="EMBL" id="CAJNDS010000269">
    <property type="protein sequence ID" value="CAE7036213.1"/>
    <property type="molecule type" value="Genomic_DNA"/>
</dbReference>
<name>A0A812IHX9_9DINO</name>
<feature type="region of interest" description="Disordered" evidence="1">
    <location>
        <begin position="1578"/>
        <end position="1607"/>
    </location>
</feature>
<feature type="compositionally biased region" description="Acidic residues" evidence="1">
    <location>
        <begin position="2039"/>
        <end position="2052"/>
    </location>
</feature>
<feature type="region of interest" description="Disordered" evidence="1">
    <location>
        <begin position="2007"/>
        <end position="2093"/>
    </location>
</feature>
<organism evidence="3 4">
    <name type="scientific">Symbiodinium natans</name>
    <dbReference type="NCBI Taxonomy" id="878477"/>
    <lineage>
        <taxon>Eukaryota</taxon>
        <taxon>Sar</taxon>
        <taxon>Alveolata</taxon>
        <taxon>Dinophyceae</taxon>
        <taxon>Suessiales</taxon>
        <taxon>Symbiodiniaceae</taxon>
        <taxon>Symbiodinium</taxon>
    </lineage>
</organism>
<feature type="compositionally biased region" description="Basic and acidic residues" evidence="1">
    <location>
        <begin position="10"/>
        <end position="26"/>
    </location>
</feature>
<feature type="compositionally biased region" description="Polar residues" evidence="1">
    <location>
        <begin position="76"/>
        <end position="87"/>
    </location>
</feature>
<proteinExistence type="predicted"/>
<keyword evidence="4" id="KW-1185">Reference proteome</keyword>
<dbReference type="InterPro" id="IPR036397">
    <property type="entry name" value="RNaseH_sf"/>
</dbReference>
<reference evidence="3" key="1">
    <citation type="submission" date="2021-02" db="EMBL/GenBank/DDBJ databases">
        <authorList>
            <person name="Dougan E. K."/>
            <person name="Rhodes N."/>
            <person name="Thang M."/>
            <person name="Chan C."/>
        </authorList>
    </citation>
    <scope>NUCLEOTIDE SEQUENCE</scope>
</reference>
<feature type="region of interest" description="Disordered" evidence="1">
    <location>
        <begin position="1"/>
        <end position="116"/>
    </location>
</feature>
<dbReference type="OrthoDB" id="421462at2759"/>
<dbReference type="InterPro" id="IPR013103">
    <property type="entry name" value="RVT_2"/>
</dbReference>